<gene>
    <name evidence="1" type="ORF">UFOVP1360_27</name>
</gene>
<proteinExistence type="predicted"/>
<dbReference type="EMBL" id="LR797310">
    <property type="protein sequence ID" value="CAB4202006.1"/>
    <property type="molecule type" value="Genomic_DNA"/>
</dbReference>
<protein>
    <submittedName>
        <fullName evidence="1">Uncharacterized protein</fullName>
    </submittedName>
</protein>
<evidence type="ECO:0000313" key="1">
    <source>
        <dbReference type="EMBL" id="CAB4202006.1"/>
    </source>
</evidence>
<sequence length="164" mass="18141">MKDAALALLVILLAPCIGVAISALANWLQGRLRPTRRKDIMTTIAVPMQNDRYNDQGKFDLADGAELRILCADGRRRAFGFGYVDETGTCRRVFQGPVGPGPYAYVYGRAVVIAREPIAGPTNIIECQAGDILTTPDGERFEIRPVKFDRENFRLEHLTDSDGE</sequence>
<accession>A0A6J5S2T5</accession>
<reference evidence="1" key="1">
    <citation type="submission" date="2020-05" db="EMBL/GenBank/DDBJ databases">
        <authorList>
            <person name="Chiriac C."/>
            <person name="Salcher M."/>
            <person name="Ghai R."/>
            <person name="Kavagutti S V."/>
        </authorList>
    </citation>
    <scope>NUCLEOTIDE SEQUENCE</scope>
</reference>
<organism evidence="1">
    <name type="scientific">uncultured Caudovirales phage</name>
    <dbReference type="NCBI Taxonomy" id="2100421"/>
    <lineage>
        <taxon>Viruses</taxon>
        <taxon>Duplodnaviria</taxon>
        <taxon>Heunggongvirae</taxon>
        <taxon>Uroviricota</taxon>
        <taxon>Caudoviricetes</taxon>
        <taxon>Peduoviridae</taxon>
        <taxon>Maltschvirus</taxon>
        <taxon>Maltschvirus maltsch</taxon>
    </lineage>
</organism>
<name>A0A6J5S2T5_9CAUD</name>